<accession>A0AAP0JV94</accession>
<evidence type="ECO:0000256" key="1">
    <source>
        <dbReference type="ARBA" id="ARBA00022737"/>
    </source>
</evidence>
<dbReference type="Proteomes" id="UP001419268">
    <property type="component" value="Unassembled WGS sequence"/>
</dbReference>
<keyword evidence="2" id="KW-0547">Nucleotide-binding</keyword>
<protein>
    <recommendedName>
        <fullName evidence="4">Disease resistance N-terminal domain-containing protein</fullName>
    </recommendedName>
</protein>
<feature type="domain" description="Disease resistance N-terminal" evidence="4">
    <location>
        <begin position="13"/>
        <end position="67"/>
    </location>
</feature>
<organism evidence="5 6">
    <name type="scientific">Stephania cephalantha</name>
    <dbReference type="NCBI Taxonomy" id="152367"/>
    <lineage>
        <taxon>Eukaryota</taxon>
        <taxon>Viridiplantae</taxon>
        <taxon>Streptophyta</taxon>
        <taxon>Embryophyta</taxon>
        <taxon>Tracheophyta</taxon>
        <taxon>Spermatophyta</taxon>
        <taxon>Magnoliopsida</taxon>
        <taxon>Ranunculales</taxon>
        <taxon>Menispermaceae</taxon>
        <taxon>Menispermoideae</taxon>
        <taxon>Cissampelideae</taxon>
        <taxon>Stephania</taxon>
    </lineage>
</organism>
<dbReference type="Gene3D" id="1.20.5.4130">
    <property type="match status" value="1"/>
</dbReference>
<keyword evidence="3" id="KW-0611">Plant defense</keyword>
<dbReference type="GO" id="GO:0006952">
    <property type="term" value="P:defense response"/>
    <property type="evidence" value="ECO:0007669"/>
    <property type="project" value="UniProtKB-KW"/>
</dbReference>
<dbReference type="InterPro" id="IPR041118">
    <property type="entry name" value="Rx_N"/>
</dbReference>
<proteinExistence type="predicted"/>
<evidence type="ECO:0000313" key="5">
    <source>
        <dbReference type="EMBL" id="KAK9140656.1"/>
    </source>
</evidence>
<dbReference type="AlphaFoldDB" id="A0AAP0JV94"/>
<dbReference type="GO" id="GO:0000166">
    <property type="term" value="F:nucleotide binding"/>
    <property type="evidence" value="ECO:0007669"/>
    <property type="project" value="UniProtKB-KW"/>
</dbReference>
<keyword evidence="6" id="KW-1185">Reference proteome</keyword>
<comment type="caution">
    <text evidence="5">The sequence shown here is derived from an EMBL/GenBank/DDBJ whole genome shotgun (WGS) entry which is preliminary data.</text>
</comment>
<evidence type="ECO:0000259" key="4">
    <source>
        <dbReference type="Pfam" id="PF18052"/>
    </source>
</evidence>
<name>A0AAP0JV94_9MAGN</name>
<keyword evidence="1" id="KW-0677">Repeat</keyword>
<evidence type="ECO:0000313" key="6">
    <source>
        <dbReference type="Proteomes" id="UP001419268"/>
    </source>
</evidence>
<sequence length="76" mass="8334">MSVEDILVIGAEALLNLLISEAINEIGLVWGVNGEVKKLKSVVEKIQKVLEDAEKKQVDDVGVRHWLAGRSRRGGL</sequence>
<gene>
    <name evidence="5" type="ORF">Scep_010337</name>
</gene>
<dbReference type="EMBL" id="JBBNAG010000004">
    <property type="protein sequence ID" value="KAK9140656.1"/>
    <property type="molecule type" value="Genomic_DNA"/>
</dbReference>
<reference evidence="5 6" key="1">
    <citation type="submission" date="2024-01" db="EMBL/GenBank/DDBJ databases">
        <title>Genome assemblies of Stephania.</title>
        <authorList>
            <person name="Yang L."/>
        </authorList>
    </citation>
    <scope>NUCLEOTIDE SEQUENCE [LARGE SCALE GENOMIC DNA]</scope>
    <source>
        <strain evidence="5">JXDWG</strain>
        <tissue evidence="5">Leaf</tissue>
    </source>
</reference>
<evidence type="ECO:0000256" key="3">
    <source>
        <dbReference type="ARBA" id="ARBA00022821"/>
    </source>
</evidence>
<dbReference type="Pfam" id="PF18052">
    <property type="entry name" value="Rx_N"/>
    <property type="match status" value="1"/>
</dbReference>
<evidence type="ECO:0000256" key="2">
    <source>
        <dbReference type="ARBA" id="ARBA00022741"/>
    </source>
</evidence>